<gene>
    <name evidence="2" type="ORF">P4R38_05375</name>
</gene>
<evidence type="ECO:0000259" key="1">
    <source>
        <dbReference type="Pfam" id="PF07045"/>
    </source>
</evidence>
<dbReference type="Proteomes" id="UP001528912">
    <property type="component" value="Unassembled WGS sequence"/>
</dbReference>
<sequence>MTTTPAYAVAYLRNVRFGEEIIDYLKRIDATMDPYGGRFLAHVSELVGLEGEWDGGVVIIEFPSMRAAQDWYASPEYAAILPLRTENSDSIAALVGGVPEGYRATDGLATLLAATP</sequence>
<dbReference type="PANTHER" id="PTHR41521:SF4">
    <property type="entry name" value="BLR0684 PROTEIN"/>
    <property type="match status" value="1"/>
</dbReference>
<evidence type="ECO:0000313" key="2">
    <source>
        <dbReference type="EMBL" id="MDF8263671.1"/>
    </source>
</evidence>
<protein>
    <submittedName>
        <fullName evidence="2">DUF1330 domain-containing protein</fullName>
    </submittedName>
</protein>
<organism evidence="2 3">
    <name type="scientific">Luteipulveratus flavus</name>
    <dbReference type="NCBI Taxonomy" id="3031728"/>
    <lineage>
        <taxon>Bacteria</taxon>
        <taxon>Bacillati</taxon>
        <taxon>Actinomycetota</taxon>
        <taxon>Actinomycetes</taxon>
        <taxon>Micrococcales</taxon>
        <taxon>Dermacoccaceae</taxon>
        <taxon>Luteipulveratus</taxon>
    </lineage>
</organism>
<dbReference type="EMBL" id="JAROAV010000020">
    <property type="protein sequence ID" value="MDF8263671.1"/>
    <property type="molecule type" value="Genomic_DNA"/>
</dbReference>
<dbReference type="SUPFAM" id="SSF54909">
    <property type="entry name" value="Dimeric alpha+beta barrel"/>
    <property type="match status" value="1"/>
</dbReference>
<name>A0ABT6C3Y7_9MICO</name>
<feature type="domain" description="DUF1330" evidence="1">
    <location>
        <begin position="5"/>
        <end position="97"/>
    </location>
</feature>
<dbReference type="RefSeq" id="WP_277191339.1">
    <property type="nucleotide sequence ID" value="NZ_JAROAV010000020.1"/>
</dbReference>
<dbReference type="Pfam" id="PF07045">
    <property type="entry name" value="DUF1330"/>
    <property type="match status" value="1"/>
</dbReference>
<proteinExistence type="predicted"/>
<dbReference type="InterPro" id="IPR011008">
    <property type="entry name" value="Dimeric_a/b-barrel"/>
</dbReference>
<keyword evidence="3" id="KW-1185">Reference proteome</keyword>
<reference evidence="2 3" key="1">
    <citation type="submission" date="2023-03" db="EMBL/GenBank/DDBJ databases">
        <title>YIM 133296 draft genome.</title>
        <authorList>
            <person name="Xiong L."/>
        </authorList>
    </citation>
    <scope>NUCLEOTIDE SEQUENCE [LARGE SCALE GENOMIC DNA]</scope>
    <source>
        <strain evidence="2 3">YIM 133296</strain>
    </source>
</reference>
<dbReference type="InterPro" id="IPR010753">
    <property type="entry name" value="DUF1330"/>
</dbReference>
<dbReference type="PANTHER" id="PTHR41521">
    <property type="match status" value="1"/>
</dbReference>
<dbReference type="Gene3D" id="3.30.70.100">
    <property type="match status" value="1"/>
</dbReference>
<comment type="caution">
    <text evidence="2">The sequence shown here is derived from an EMBL/GenBank/DDBJ whole genome shotgun (WGS) entry which is preliminary data.</text>
</comment>
<accession>A0ABT6C3Y7</accession>
<evidence type="ECO:0000313" key="3">
    <source>
        <dbReference type="Proteomes" id="UP001528912"/>
    </source>
</evidence>